<reference evidence="2" key="1">
    <citation type="submission" date="2020-06" db="EMBL/GenBank/DDBJ databases">
        <authorList>
            <person name="Li T."/>
            <person name="Hu X."/>
            <person name="Zhang T."/>
            <person name="Song X."/>
            <person name="Zhang H."/>
            <person name="Dai N."/>
            <person name="Sheng W."/>
            <person name="Hou X."/>
            <person name="Wei L."/>
        </authorList>
    </citation>
    <scope>NUCLEOTIDE SEQUENCE</scope>
    <source>
        <strain evidence="2">G02</strain>
        <tissue evidence="2">Leaf</tissue>
    </source>
</reference>
<dbReference type="InterPro" id="IPR043128">
    <property type="entry name" value="Rev_trsase/Diguanyl_cyclase"/>
</dbReference>
<sequence length="411" mass="46248">MGFPARFIALIKHAIEHCWFTILVNGEPSGFFKSLQGLRQGDAISPALFIFTLEALSRGLNDLFAQNPDMLYQTGCKTRVTHLAYVDDIIIFTRCEEQSLNKLMQFLDLYENQFGQKINHSKSFFTPSKKANLIVHKIKSIRGFNLKCLPITYLGAPLHKGHKKKILFEPLIDKIRNRISGWEHRHLSQGGRIQLIKSVLSSMPLYLLQVLSPPAEGGLGIKNIRDTVIAFSHKLWWRLRQNNSLWVSFTVSKNVAIFEGAPFKANRIISRILNYLHLLGKANLIRASHLKGDRPVASLLKIPLPPHKISSRISIVKLMKLDRGWCKLNTDGASKGNPSVVGAGGILKTHLGQTVLAFQEDLGLTSNTTIELKAIYRGVKLCMTATLGKSGWKQMPTLPSNSFHLPYPWYH</sequence>
<dbReference type="InterPro" id="IPR012337">
    <property type="entry name" value="RNaseH-like_sf"/>
</dbReference>
<gene>
    <name evidence="2" type="ORF">Sradi_7069000</name>
</gene>
<comment type="caution">
    <text evidence="2">The sequence shown here is derived from an EMBL/GenBank/DDBJ whole genome shotgun (WGS) entry which is preliminary data.</text>
</comment>
<evidence type="ECO:0000259" key="1">
    <source>
        <dbReference type="PROSITE" id="PS50878"/>
    </source>
</evidence>
<proteinExistence type="predicted"/>
<evidence type="ECO:0000313" key="2">
    <source>
        <dbReference type="EMBL" id="KAL0289632.1"/>
    </source>
</evidence>
<reference evidence="2" key="2">
    <citation type="journal article" date="2024" name="Plant">
        <title>Genomic evolution and insights into agronomic trait innovations of Sesamum species.</title>
        <authorList>
            <person name="Miao H."/>
            <person name="Wang L."/>
            <person name="Qu L."/>
            <person name="Liu H."/>
            <person name="Sun Y."/>
            <person name="Le M."/>
            <person name="Wang Q."/>
            <person name="Wei S."/>
            <person name="Zheng Y."/>
            <person name="Lin W."/>
            <person name="Duan Y."/>
            <person name="Cao H."/>
            <person name="Xiong S."/>
            <person name="Wang X."/>
            <person name="Wei L."/>
            <person name="Li C."/>
            <person name="Ma Q."/>
            <person name="Ju M."/>
            <person name="Zhao R."/>
            <person name="Li G."/>
            <person name="Mu C."/>
            <person name="Tian Q."/>
            <person name="Mei H."/>
            <person name="Zhang T."/>
            <person name="Gao T."/>
            <person name="Zhang H."/>
        </authorList>
    </citation>
    <scope>NUCLEOTIDE SEQUENCE</scope>
    <source>
        <strain evidence="2">G02</strain>
    </source>
</reference>
<name>A0AAW2J5C2_SESRA</name>
<protein>
    <recommendedName>
        <fullName evidence="1">Reverse transcriptase domain-containing protein</fullName>
    </recommendedName>
</protein>
<dbReference type="Gene3D" id="3.30.420.10">
    <property type="entry name" value="Ribonuclease H-like superfamily/Ribonuclease H"/>
    <property type="match status" value="1"/>
</dbReference>
<dbReference type="SUPFAM" id="SSF53098">
    <property type="entry name" value="Ribonuclease H-like"/>
    <property type="match status" value="1"/>
</dbReference>
<accession>A0AAW2J5C2</accession>
<dbReference type="SUPFAM" id="SSF56672">
    <property type="entry name" value="DNA/RNA polymerases"/>
    <property type="match status" value="1"/>
</dbReference>
<dbReference type="PANTHER" id="PTHR33116">
    <property type="entry name" value="REVERSE TRANSCRIPTASE ZINC-BINDING DOMAIN-CONTAINING PROTEIN-RELATED-RELATED"/>
    <property type="match status" value="1"/>
</dbReference>
<dbReference type="GO" id="GO:0003676">
    <property type="term" value="F:nucleic acid binding"/>
    <property type="evidence" value="ECO:0007669"/>
    <property type="project" value="InterPro"/>
</dbReference>
<dbReference type="EMBL" id="JACGWJ010000679">
    <property type="protein sequence ID" value="KAL0289632.1"/>
    <property type="molecule type" value="Genomic_DNA"/>
</dbReference>
<dbReference type="InterPro" id="IPR043502">
    <property type="entry name" value="DNA/RNA_pol_sf"/>
</dbReference>
<dbReference type="PROSITE" id="PS50878">
    <property type="entry name" value="RT_POL"/>
    <property type="match status" value="1"/>
</dbReference>
<dbReference type="PANTHER" id="PTHR33116:SF80">
    <property type="entry name" value="REVERSE TRANSCRIPTASE ZINC-BINDING DOMAIN-CONTAINING PROTEIN"/>
    <property type="match status" value="1"/>
</dbReference>
<organism evidence="2">
    <name type="scientific">Sesamum radiatum</name>
    <name type="common">Black benniseed</name>
    <dbReference type="NCBI Taxonomy" id="300843"/>
    <lineage>
        <taxon>Eukaryota</taxon>
        <taxon>Viridiplantae</taxon>
        <taxon>Streptophyta</taxon>
        <taxon>Embryophyta</taxon>
        <taxon>Tracheophyta</taxon>
        <taxon>Spermatophyta</taxon>
        <taxon>Magnoliopsida</taxon>
        <taxon>eudicotyledons</taxon>
        <taxon>Gunneridae</taxon>
        <taxon>Pentapetalae</taxon>
        <taxon>asterids</taxon>
        <taxon>lamiids</taxon>
        <taxon>Lamiales</taxon>
        <taxon>Pedaliaceae</taxon>
        <taxon>Sesamum</taxon>
    </lineage>
</organism>
<dbReference type="AlphaFoldDB" id="A0AAW2J5C2"/>
<feature type="domain" description="Reverse transcriptase" evidence="1">
    <location>
        <begin position="1"/>
        <end position="146"/>
    </location>
</feature>
<dbReference type="InterPro" id="IPR036397">
    <property type="entry name" value="RNaseH_sf"/>
</dbReference>
<dbReference type="InterPro" id="IPR000477">
    <property type="entry name" value="RT_dom"/>
</dbReference>
<dbReference type="Gene3D" id="3.30.70.270">
    <property type="match status" value="1"/>
</dbReference>
<dbReference type="CDD" id="cd06222">
    <property type="entry name" value="RNase_H_like"/>
    <property type="match status" value="1"/>
</dbReference>
<dbReference type="InterPro" id="IPR044730">
    <property type="entry name" value="RNase_H-like_dom_plant"/>
</dbReference>
<dbReference type="Pfam" id="PF00078">
    <property type="entry name" value="RVT_1"/>
    <property type="match status" value="1"/>
</dbReference>